<dbReference type="AlphaFoldDB" id="A0A3B0CTB1"/>
<evidence type="ECO:0000313" key="3">
    <source>
        <dbReference type="Proteomes" id="UP000282311"/>
    </source>
</evidence>
<dbReference type="RefSeq" id="WP_120745105.1">
    <property type="nucleotide sequence ID" value="NZ_RBAH01000001.1"/>
</dbReference>
<organism evidence="2 3">
    <name type="scientific">Paenibacillus ginsengarvi</name>
    <dbReference type="NCBI Taxonomy" id="400777"/>
    <lineage>
        <taxon>Bacteria</taxon>
        <taxon>Bacillati</taxon>
        <taxon>Bacillota</taxon>
        <taxon>Bacilli</taxon>
        <taxon>Bacillales</taxon>
        <taxon>Paenibacillaceae</taxon>
        <taxon>Paenibacillus</taxon>
    </lineage>
</organism>
<dbReference type="Proteomes" id="UP000282311">
    <property type="component" value="Unassembled WGS sequence"/>
</dbReference>
<reference evidence="2 3" key="1">
    <citation type="journal article" date="2007" name="Int. J. Syst. Evol. Microbiol.">
        <title>Paenibacillus ginsengarvi sp. nov., isolated from soil from ginseng cultivation.</title>
        <authorList>
            <person name="Yoon M.H."/>
            <person name="Ten L.N."/>
            <person name="Im W.T."/>
        </authorList>
    </citation>
    <scope>NUCLEOTIDE SEQUENCE [LARGE SCALE GENOMIC DNA]</scope>
    <source>
        <strain evidence="2 3">KCTC 13059</strain>
    </source>
</reference>
<proteinExistence type="predicted"/>
<protein>
    <submittedName>
        <fullName evidence="2">Uncharacterized protein</fullName>
    </submittedName>
</protein>
<name>A0A3B0CTB1_9BACL</name>
<feature type="region of interest" description="Disordered" evidence="1">
    <location>
        <begin position="32"/>
        <end position="64"/>
    </location>
</feature>
<dbReference type="OrthoDB" id="2666601at2"/>
<sequence length="64" mass="6837">MVRIRFDSIKIDTISGSSSVNKGLNVIIGRRSSEQRNEAMGSVAGSDNRVESGQSVGRTGSKRP</sequence>
<dbReference type="EMBL" id="RBAH01000001">
    <property type="protein sequence ID" value="RKN86397.1"/>
    <property type="molecule type" value="Genomic_DNA"/>
</dbReference>
<evidence type="ECO:0000256" key="1">
    <source>
        <dbReference type="SAM" id="MobiDB-lite"/>
    </source>
</evidence>
<accession>A0A3B0CTB1</accession>
<gene>
    <name evidence="2" type="ORF">D7M11_00035</name>
</gene>
<evidence type="ECO:0000313" key="2">
    <source>
        <dbReference type="EMBL" id="RKN86397.1"/>
    </source>
</evidence>
<comment type="caution">
    <text evidence="2">The sequence shown here is derived from an EMBL/GenBank/DDBJ whole genome shotgun (WGS) entry which is preliminary data.</text>
</comment>
<keyword evidence="3" id="KW-1185">Reference proteome</keyword>